<dbReference type="AlphaFoldDB" id="A0A9P7SLX2"/>
<dbReference type="OrthoDB" id="10546940at2759"/>
<feature type="region of interest" description="Disordered" evidence="1">
    <location>
        <begin position="1"/>
        <end position="95"/>
    </location>
</feature>
<evidence type="ECO:0000256" key="1">
    <source>
        <dbReference type="SAM" id="MobiDB-lite"/>
    </source>
</evidence>
<accession>A0A9P7SLX2</accession>
<dbReference type="Proteomes" id="UP000784919">
    <property type="component" value="Unassembled WGS sequence"/>
</dbReference>
<feature type="compositionally biased region" description="Basic and acidic residues" evidence="1">
    <location>
        <begin position="18"/>
        <end position="40"/>
    </location>
</feature>
<comment type="caution">
    <text evidence="2">The sequence shown here is derived from an EMBL/GenBank/DDBJ whole genome shotgun (WGS) entry which is preliminary data.</text>
</comment>
<evidence type="ECO:0000313" key="3">
    <source>
        <dbReference type="Proteomes" id="UP000784919"/>
    </source>
</evidence>
<organism evidence="2 3">
    <name type="scientific">Claviceps arundinis</name>
    <dbReference type="NCBI Taxonomy" id="1623583"/>
    <lineage>
        <taxon>Eukaryota</taxon>
        <taxon>Fungi</taxon>
        <taxon>Dikarya</taxon>
        <taxon>Ascomycota</taxon>
        <taxon>Pezizomycotina</taxon>
        <taxon>Sordariomycetes</taxon>
        <taxon>Hypocreomycetidae</taxon>
        <taxon>Hypocreales</taxon>
        <taxon>Clavicipitaceae</taxon>
        <taxon>Claviceps</taxon>
    </lineage>
</organism>
<evidence type="ECO:0000313" key="2">
    <source>
        <dbReference type="EMBL" id="KAG5961202.1"/>
    </source>
</evidence>
<gene>
    <name evidence="2" type="ORF">E4U56_003964</name>
</gene>
<dbReference type="EMBL" id="SRPS01000258">
    <property type="protein sequence ID" value="KAG5961202.1"/>
    <property type="molecule type" value="Genomic_DNA"/>
</dbReference>
<reference evidence="2" key="1">
    <citation type="journal article" date="2020" name="bioRxiv">
        <title>Whole genome comparisons of ergot fungi reveals the divergence and evolution of species within the genus Claviceps are the result of varying mechanisms driving genome evolution and host range expansion.</title>
        <authorList>
            <person name="Wyka S.A."/>
            <person name="Mondo S.J."/>
            <person name="Liu M."/>
            <person name="Dettman J."/>
            <person name="Nalam V."/>
            <person name="Broders K.D."/>
        </authorList>
    </citation>
    <scope>NUCLEOTIDE SEQUENCE</scope>
    <source>
        <strain evidence="2">CCC 1102</strain>
    </source>
</reference>
<proteinExistence type="predicted"/>
<sequence>MPKKKGRGASNRSSARLASRELSEEPEREATAIRTIKEEDGLCPGAFPNDEHRIVARPSTKIADDSFKKLGPYGNSQDAENPKFDTPRRARRAPCPKSPTILRRAYLQNRRHGFRRSHGEKEELYHSGLRTQSRRLGFLIRERNPVDVLESMNRFLEFVLDKSEAYQWKSCLEYAMRHHQSVKAECIHSPEAWPEASAVHVDGVSLAEEAPINERVVRE</sequence>
<protein>
    <submittedName>
        <fullName evidence="2">Uncharacterized protein</fullName>
    </submittedName>
</protein>
<name>A0A9P7SLX2_9HYPO</name>